<reference evidence="2 3" key="1">
    <citation type="submission" date="2014-02" db="EMBL/GenBank/DDBJ databases">
        <title>Single nucleus genome sequencing reveals high similarity among nuclei of an endomycorrhizal fungus.</title>
        <authorList>
            <person name="Lin K."/>
            <person name="Geurts R."/>
            <person name="Zhang Z."/>
            <person name="Limpens E."/>
            <person name="Saunders D.G."/>
            <person name="Mu D."/>
            <person name="Pang E."/>
            <person name="Cao H."/>
            <person name="Cha H."/>
            <person name="Lin T."/>
            <person name="Zhou Q."/>
            <person name="Shang Y."/>
            <person name="Li Y."/>
            <person name="Ivanov S."/>
            <person name="Sharma T."/>
            <person name="Velzen R.V."/>
            <person name="Ruijter N.D."/>
            <person name="Aanen D.K."/>
            <person name="Win J."/>
            <person name="Kamoun S."/>
            <person name="Bisseling T."/>
            <person name="Huang S."/>
        </authorList>
    </citation>
    <scope>NUCLEOTIDE SEQUENCE [LARGE SCALE GENOMIC DNA]</scope>
    <source>
        <strain evidence="3">DAOM197198w</strain>
    </source>
</reference>
<gene>
    <name evidence="2" type="ORF">RirG_221170</name>
</gene>
<keyword evidence="3" id="KW-1185">Reference proteome</keyword>
<protein>
    <recommendedName>
        <fullName evidence="1">Transposase Tc1-like domain-containing protein</fullName>
    </recommendedName>
</protein>
<dbReference type="EMBL" id="JEMT01027927">
    <property type="protein sequence ID" value="EXX55894.1"/>
    <property type="molecule type" value="Genomic_DNA"/>
</dbReference>
<dbReference type="GO" id="GO:0003677">
    <property type="term" value="F:DNA binding"/>
    <property type="evidence" value="ECO:0007669"/>
    <property type="project" value="InterPro"/>
</dbReference>
<dbReference type="HOGENOM" id="CLU_033666_0_6_1"/>
<evidence type="ECO:0000259" key="1">
    <source>
        <dbReference type="Pfam" id="PF01498"/>
    </source>
</evidence>
<dbReference type="Gene3D" id="3.30.420.10">
    <property type="entry name" value="Ribonuclease H-like superfamily/Ribonuclease H"/>
    <property type="match status" value="1"/>
</dbReference>
<evidence type="ECO:0000313" key="2">
    <source>
        <dbReference type="EMBL" id="EXX55894.1"/>
    </source>
</evidence>
<dbReference type="GO" id="GO:0006313">
    <property type="term" value="P:DNA transposition"/>
    <property type="evidence" value="ECO:0007669"/>
    <property type="project" value="InterPro"/>
</dbReference>
<dbReference type="InterPro" id="IPR002492">
    <property type="entry name" value="Transposase_Tc1-like"/>
</dbReference>
<dbReference type="OrthoDB" id="4843387at2759"/>
<dbReference type="STRING" id="1432141.A0A015JLR2"/>
<comment type="caution">
    <text evidence="2">The sequence shown here is derived from an EMBL/GenBank/DDBJ whole genome shotgun (WGS) entry which is preliminary data.</text>
</comment>
<dbReference type="SUPFAM" id="SSF46689">
    <property type="entry name" value="Homeodomain-like"/>
    <property type="match status" value="1"/>
</dbReference>
<sequence length="273" mass="32012">MVKTKELSNFERGRIIGLHEAGDSEKTISRKTGYEKTTIHNIITKYHKTAEKMQKEFIESTGKEVSKSTVKRTLYEMGYHSRAALSKPLISESNRLIRLSWACERRSWTINDWKKVVWSDESRFTLFQSDKKIHVWCLPKESHDYGLSPLVRIDGRVDSERYIQKILGYHVIPFLEQFEEENGNVMITQLPWPGQSPDLNPIEHMWDELECCIRTRTNSSKNLEELELLLQECWSQIQREVYQKLGESMNHRVIAIIKARGYLTSNFSNELNS</sequence>
<proteinExistence type="predicted"/>
<organism evidence="2 3">
    <name type="scientific">Rhizophagus irregularis (strain DAOM 197198w)</name>
    <name type="common">Glomus intraradices</name>
    <dbReference type="NCBI Taxonomy" id="1432141"/>
    <lineage>
        <taxon>Eukaryota</taxon>
        <taxon>Fungi</taxon>
        <taxon>Fungi incertae sedis</taxon>
        <taxon>Mucoromycota</taxon>
        <taxon>Glomeromycotina</taxon>
        <taxon>Glomeromycetes</taxon>
        <taxon>Glomerales</taxon>
        <taxon>Glomeraceae</taxon>
        <taxon>Rhizophagus</taxon>
    </lineage>
</organism>
<name>A0A015JLR2_RHIIW</name>
<dbReference type="PANTHER" id="PTHR23022">
    <property type="entry name" value="TRANSPOSABLE ELEMENT-RELATED"/>
    <property type="match status" value="1"/>
</dbReference>
<feature type="domain" description="Transposase Tc1-like" evidence="1">
    <location>
        <begin position="47"/>
        <end position="106"/>
    </location>
</feature>
<dbReference type="Gene3D" id="1.10.10.10">
    <property type="entry name" value="Winged helix-like DNA-binding domain superfamily/Winged helix DNA-binding domain"/>
    <property type="match status" value="1"/>
</dbReference>
<dbReference type="InterPro" id="IPR036388">
    <property type="entry name" value="WH-like_DNA-bd_sf"/>
</dbReference>
<evidence type="ECO:0000313" key="3">
    <source>
        <dbReference type="Proteomes" id="UP000022910"/>
    </source>
</evidence>
<dbReference type="PANTHER" id="PTHR23022:SF134">
    <property type="entry name" value="TRANSPOSABLE ELEMENT TC1 TRANSPOSASE"/>
    <property type="match status" value="1"/>
</dbReference>
<dbReference type="InterPro" id="IPR036397">
    <property type="entry name" value="RNaseH_sf"/>
</dbReference>
<accession>A0A015JLR2</accession>
<dbReference type="Proteomes" id="UP000022910">
    <property type="component" value="Unassembled WGS sequence"/>
</dbReference>
<dbReference type="AlphaFoldDB" id="A0A015JLR2"/>
<dbReference type="GO" id="GO:0015074">
    <property type="term" value="P:DNA integration"/>
    <property type="evidence" value="ECO:0007669"/>
    <property type="project" value="InterPro"/>
</dbReference>
<dbReference type="OMA" id="CMVAKDV"/>
<dbReference type="InterPro" id="IPR009057">
    <property type="entry name" value="Homeodomain-like_sf"/>
</dbReference>
<dbReference type="Pfam" id="PF01498">
    <property type="entry name" value="HTH_Tnp_Tc3_2"/>
    <property type="match status" value="1"/>
</dbReference>
<dbReference type="InterPro" id="IPR052338">
    <property type="entry name" value="Transposase_5"/>
</dbReference>